<proteinExistence type="predicted"/>
<dbReference type="EMBL" id="CP002453">
    <property type="protein sequence ID" value="ADV49094.1"/>
    <property type="molecule type" value="Genomic_DNA"/>
</dbReference>
<accession>E6XDG2</accession>
<dbReference type="STRING" id="688270.Celal_1793"/>
<dbReference type="HOGENOM" id="CLU_106650_2_0_10"/>
<evidence type="ECO:0000313" key="2">
    <source>
        <dbReference type="EMBL" id="ADV49094.1"/>
    </source>
</evidence>
<dbReference type="AlphaFoldDB" id="E6XDG2"/>
<keyword evidence="3" id="KW-1185">Reference proteome</keyword>
<dbReference type="Pfam" id="PF01569">
    <property type="entry name" value="PAP2"/>
    <property type="match status" value="1"/>
</dbReference>
<sequence>MLTCFLCQIYMKNFILILKLKLSSNLLVFGLLLLGCQPLIAQDKAIETSGDILLFSLPVMALTGSLIAKDYEGTWQFTKGALLNQGVTIGLKYALNKDRPYGNGERAFPSGHTSTTFQSAAFIQKRYGWKYGIPAYALAGFTGYSRINAQAHDGWDVLAGAVVGVSSAYLFTTPYAQEHFDISLKTGAGSYQLGLIYNF</sequence>
<reference evidence="2 3" key="1">
    <citation type="journal article" date="2010" name="Stand. Genomic Sci.">
        <title>Complete genome sequence of Cellulophaga algicola type strain (IC166).</title>
        <authorList>
            <person name="Abt B."/>
            <person name="Lu M."/>
            <person name="Misra M."/>
            <person name="Han C."/>
            <person name="Nolan M."/>
            <person name="Lucas S."/>
            <person name="Hammon N."/>
            <person name="Deshpande S."/>
            <person name="Cheng J.F."/>
            <person name="Tapia R."/>
            <person name="Goodwin L."/>
            <person name="Pitluck S."/>
            <person name="Liolios K."/>
            <person name="Pagani I."/>
            <person name="Ivanova N."/>
            <person name="Mavromatis K."/>
            <person name="Ovchinikova G."/>
            <person name="Pati A."/>
            <person name="Chen A."/>
            <person name="Palaniappan K."/>
            <person name="Land M."/>
            <person name="Hauser L."/>
            <person name="Chang Y.J."/>
            <person name="Jeffries C.D."/>
            <person name="Detter J.C."/>
            <person name="Brambilla E."/>
            <person name="Rohde M."/>
            <person name="Tindall B.J."/>
            <person name="Goker M."/>
            <person name="Woyke T."/>
            <person name="Bristow J."/>
            <person name="Eisen J.A."/>
            <person name="Markowitz V."/>
            <person name="Hugenholtz P."/>
            <person name="Kyrpides N.C."/>
            <person name="Klenk H.P."/>
            <person name="Lapidus A."/>
        </authorList>
    </citation>
    <scope>NUCLEOTIDE SEQUENCE [LARGE SCALE GENOMIC DNA]</scope>
    <source>
        <strain evidence="3">DSM 14237 / IC166 / ACAM 630</strain>
    </source>
</reference>
<dbReference type="KEGG" id="cao:Celal_1793"/>
<dbReference type="CDD" id="cd03394">
    <property type="entry name" value="PAP2_like_5"/>
    <property type="match status" value="1"/>
</dbReference>
<organism evidence="2 3">
    <name type="scientific">Cellulophaga algicola (strain DSM 14237 / IC166 / ACAM 630)</name>
    <dbReference type="NCBI Taxonomy" id="688270"/>
    <lineage>
        <taxon>Bacteria</taxon>
        <taxon>Pseudomonadati</taxon>
        <taxon>Bacteroidota</taxon>
        <taxon>Flavobacteriia</taxon>
        <taxon>Flavobacteriales</taxon>
        <taxon>Flavobacteriaceae</taxon>
        <taxon>Cellulophaga</taxon>
    </lineage>
</organism>
<dbReference type="Gene3D" id="1.20.144.10">
    <property type="entry name" value="Phosphatidic acid phosphatase type 2/haloperoxidase"/>
    <property type="match status" value="1"/>
</dbReference>
<dbReference type="SUPFAM" id="SSF48317">
    <property type="entry name" value="Acid phosphatase/Vanadium-dependent haloperoxidase"/>
    <property type="match status" value="1"/>
</dbReference>
<name>E6XDG2_CELAD</name>
<dbReference type="SMART" id="SM00014">
    <property type="entry name" value="acidPPc"/>
    <property type="match status" value="1"/>
</dbReference>
<evidence type="ECO:0000313" key="3">
    <source>
        <dbReference type="Proteomes" id="UP000008634"/>
    </source>
</evidence>
<gene>
    <name evidence="2" type="ordered locus">Celal_1793</name>
</gene>
<protein>
    <submittedName>
        <fullName evidence="2">Phosphoesterase PA-phosphatase related protein</fullName>
    </submittedName>
</protein>
<dbReference type="Proteomes" id="UP000008634">
    <property type="component" value="Chromosome"/>
</dbReference>
<dbReference type="InterPro" id="IPR036938">
    <property type="entry name" value="PAP2/HPO_sf"/>
</dbReference>
<feature type="domain" description="Phosphatidic acid phosphatase type 2/haloperoxidase" evidence="1">
    <location>
        <begin position="78"/>
        <end position="172"/>
    </location>
</feature>
<dbReference type="InterPro" id="IPR000326">
    <property type="entry name" value="PAP2/HPO"/>
</dbReference>
<evidence type="ECO:0000259" key="1">
    <source>
        <dbReference type="SMART" id="SM00014"/>
    </source>
</evidence>
<dbReference type="eggNOG" id="COG0671">
    <property type="taxonomic scope" value="Bacteria"/>
</dbReference>